<feature type="non-terminal residue" evidence="2">
    <location>
        <position position="49"/>
    </location>
</feature>
<feature type="region of interest" description="Disordered" evidence="1">
    <location>
        <begin position="1"/>
        <end position="49"/>
    </location>
</feature>
<reference evidence="2" key="1">
    <citation type="journal article" date="2010" name="Genomics">
        <title>Tracing phylogenomic events leading to diversity of Haemophilus influenzae and the emergence of Brazilian Purpuric Fever (BPF)-associated clones.</title>
        <authorList>
            <person name="Papazisi L."/>
            <person name="Ratnayake S."/>
            <person name="Remortel B.G."/>
            <person name="Bock G.R."/>
            <person name="Liang W."/>
            <person name="Saeed A.I."/>
            <person name="Liu J."/>
            <person name="Fleischmann R.D."/>
            <person name="Kilian M."/>
            <person name="Peterson S.N."/>
        </authorList>
    </citation>
    <scope>NUCLEOTIDE SEQUENCE [LARGE SCALE GENOMIC DNA]</scope>
    <source>
        <strain evidence="2">HK1212</strain>
    </source>
</reference>
<accession>A0A7G2JX82</accession>
<protein>
    <submittedName>
        <fullName evidence="2">Uncharacterized protein</fullName>
    </submittedName>
</protein>
<comment type="caution">
    <text evidence="2">The sequence shown here is derived from an EMBL/GenBank/DDBJ whole genome shotgun (WGS) entry which is preliminary data.</text>
</comment>
<dbReference type="AlphaFoldDB" id="A0A7G2JX82"/>
<gene>
    <name evidence="2" type="ORF">HAINFHK1212_1418</name>
</gene>
<proteinExistence type="predicted"/>
<name>A0A7G2JX82_HAEIF</name>
<organism evidence="2">
    <name type="scientific">Haemophilus influenzae HK1212</name>
    <dbReference type="NCBI Taxonomy" id="456482"/>
    <lineage>
        <taxon>Bacteria</taxon>
        <taxon>Pseudomonadati</taxon>
        <taxon>Pseudomonadota</taxon>
        <taxon>Gammaproteobacteria</taxon>
        <taxon>Pasteurellales</taxon>
        <taxon>Pasteurellaceae</taxon>
        <taxon>Haemophilus</taxon>
    </lineage>
</organism>
<evidence type="ECO:0000313" key="2">
    <source>
        <dbReference type="EMBL" id="EFA27755.1"/>
    </source>
</evidence>
<sequence length="49" mass="5746">MAEFNRNQKIKPSISPKLTKAPREFEQEQPTKSNSLEEQDVSDRKTNRN</sequence>
<evidence type="ECO:0000256" key="1">
    <source>
        <dbReference type="SAM" id="MobiDB-lite"/>
    </source>
</evidence>
<dbReference type="EMBL" id="ABFC01001154">
    <property type="protein sequence ID" value="EFA27755.1"/>
    <property type="molecule type" value="Genomic_DNA"/>
</dbReference>